<proteinExistence type="predicted"/>
<dbReference type="Pfam" id="PF07793">
    <property type="entry name" value="DUF1631"/>
    <property type="match status" value="1"/>
</dbReference>
<accession>A0A4Q7YHI1</accession>
<dbReference type="Proteomes" id="UP000292423">
    <property type="component" value="Unassembled WGS sequence"/>
</dbReference>
<feature type="compositionally biased region" description="Basic and acidic residues" evidence="1">
    <location>
        <begin position="235"/>
        <end position="250"/>
    </location>
</feature>
<comment type="caution">
    <text evidence="2">The sequence shown here is derived from an EMBL/GenBank/DDBJ whole genome shotgun (WGS) entry which is preliminary data.</text>
</comment>
<organism evidence="2 3">
    <name type="scientific">Fluviicoccus keumensis</name>
    <dbReference type="NCBI Taxonomy" id="1435465"/>
    <lineage>
        <taxon>Bacteria</taxon>
        <taxon>Pseudomonadati</taxon>
        <taxon>Pseudomonadota</taxon>
        <taxon>Gammaproteobacteria</taxon>
        <taxon>Moraxellales</taxon>
        <taxon>Moraxellaceae</taxon>
        <taxon>Fluviicoccus</taxon>
    </lineage>
</organism>
<sequence>MSEDLNRPAKTPATSTKLPPVLDSVRSLAQDKMSVLIKSMLGRQEQIIFEWCEKLPPPEQQRYMDIVTEIRRNKDQIETDFIRAFGGSFLAMPQNKLAKPGKDNGIANTTIDFSTLSLVDTDDMDVTVTVDSMVARTRLDYSSLLTLLRKRFEHLLPEIDLTENKFPLDPGALAHAFQGAIKHLSLNSTQRVVILRIFQQEFLGQVWPILEEANQMLVTAGVLPDLKLSYAAPKNEGDDSGPKEKKEEKKLDTEDIFSFLKDVHNISQSGTGGAGSAIPGLGGGAPGSNMMGATYHGGQYVGGGGVGLLPAAAVGGSVAAVPIVPEHIAATAQVQALATEQLVDLLSKLQEIQPKSKLAEDDSSPSVNEVRTGIRKNLKSDEKTVEAVRQADEDVINLVSMLFDFILDDDDLPTAMKALLGRLQIPLLKVAILDKTFFNAENHKARQLLNLLAKAGIGWNQKDPGGDALYSKIEEVVFCILNEFIDDISIFGQLLSDFTEFYEQQQKRSDAIDKRTREAEEGRARADMARAMVQQLLNRRLTGRQLPLVVVKLLQEGWKHVLYINCLKEGTESEPWKQAVKVVDALVWSVIPQPGAEWINRLKSVSPKLLNSLKKGLAAVNYDGLATDTLLRELALVHSELMGGHQMPTVTVMDADTADSGTTSQSGVISADQMGKVAGQQVAAVVLPSESVGPAVSETLPNDDMNVLKVNQLNVGSWVEFVQTDRRDRHKLVARIRSVDKLIFANRRGIKVAEMSSMKLAVDMSQGRARIIEEAQVLDRALESVIGNLRQLSEQQGKPGA</sequence>
<gene>
    <name evidence="2" type="ORF">EV700_2846</name>
</gene>
<evidence type="ECO:0000256" key="1">
    <source>
        <dbReference type="SAM" id="MobiDB-lite"/>
    </source>
</evidence>
<dbReference type="RefSeq" id="WP_165391492.1">
    <property type="nucleotide sequence ID" value="NZ_SHKX01000015.1"/>
</dbReference>
<feature type="region of interest" description="Disordered" evidence="1">
    <location>
        <begin position="231"/>
        <end position="250"/>
    </location>
</feature>
<dbReference type="EMBL" id="SHKX01000015">
    <property type="protein sequence ID" value="RZU36982.1"/>
    <property type="molecule type" value="Genomic_DNA"/>
</dbReference>
<keyword evidence="3" id="KW-1185">Reference proteome</keyword>
<evidence type="ECO:0000313" key="3">
    <source>
        <dbReference type="Proteomes" id="UP000292423"/>
    </source>
</evidence>
<dbReference type="AlphaFoldDB" id="A0A4Q7YHI1"/>
<dbReference type="InterPro" id="IPR012434">
    <property type="entry name" value="DUF1631"/>
</dbReference>
<protein>
    <submittedName>
        <fullName evidence="2">Uncharacterized protein DUF1631</fullName>
    </submittedName>
</protein>
<reference evidence="2 3" key="1">
    <citation type="submission" date="2019-02" db="EMBL/GenBank/DDBJ databases">
        <title>Genomic Encyclopedia of Type Strains, Phase IV (KMG-IV): sequencing the most valuable type-strain genomes for metagenomic binning, comparative biology and taxonomic classification.</title>
        <authorList>
            <person name="Goeker M."/>
        </authorList>
    </citation>
    <scope>NUCLEOTIDE SEQUENCE [LARGE SCALE GENOMIC DNA]</scope>
    <source>
        <strain evidence="2 3">DSM 105135</strain>
    </source>
</reference>
<evidence type="ECO:0000313" key="2">
    <source>
        <dbReference type="EMBL" id="RZU36982.1"/>
    </source>
</evidence>
<name>A0A4Q7YHI1_9GAMM</name>